<sequence>MLTSNGGDRLSENEVNLKLLESITGSEVFKQILKAFPGERLYIPGRGEFTSKQERNNAIRRDFYNGFDVDALAEKYKLSATSVYRIINDRG</sequence>
<dbReference type="Gene3D" id="1.10.10.60">
    <property type="entry name" value="Homeodomain-like"/>
    <property type="match status" value="1"/>
</dbReference>
<dbReference type="AlphaFoldDB" id="A0AAX1QLU6"/>
<gene>
    <name evidence="2" type="ORF">C4N27_00655</name>
</gene>
<dbReference type="SUPFAM" id="SSF46689">
    <property type="entry name" value="Homeodomain-like"/>
    <property type="match status" value="1"/>
</dbReference>
<feature type="domain" description="Mor transcription activator" evidence="1">
    <location>
        <begin position="10"/>
        <end position="88"/>
    </location>
</feature>
<name>A0AAX1QLU6_9FIRM</name>
<dbReference type="Pfam" id="PF08765">
    <property type="entry name" value="Mor"/>
    <property type="match status" value="1"/>
</dbReference>
<dbReference type="InterPro" id="IPR014875">
    <property type="entry name" value="Mor_transcription_activator"/>
</dbReference>
<organism evidence="2 3">
    <name type="scientific">Faecalibacterium prausnitzii</name>
    <dbReference type="NCBI Taxonomy" id="853"/>
    <lineage>
        <taxon>Bacteria</taxon>
        <taxon>Bacillati</taxon>
        <taxon>Bacillota</taxon>
        <taxon>Clostridia</taxon>
        <taxon>Eubacteriales</taxon>
        <taxon>Oscillospiraceae</taxon>
        <taxon>Faecalibacterium</taxon>
    </lineage>
</organism>
<comment type="caution">
    <text evidence="2">The sequence shown here is derived from an EMBL/GenBank/DDBJ whole genome shotgun (WGS) entry which is preliminary data.</text>
</comment>
<reference evidence="2 3" key="1">
    <citation type="submission" date="2018-02" db="EMBL/GenBank/DDBJ databases">
        <title>Complete genome sequencing of Faecalibacterium prausnitzii strains isolated from the human gut.</title>
        <authorList>
            <person name="Fitzgerald B.C."/>
            <person name="Shkoporov A.N."/>
            <person name="Ross P.R."/>
            <person name="Hill C."/>
        </authorList>
    </citation>
    <scope>NUCLEOTIDE SEQUENCE [LARGE SCALE GENOMIC DNA]</scope>
    <source>
        <strain evidence="2 3">APC942/18-1</strain>
    </source>
</reference>
<dbReference type="Proteomes" id="UP000250997">
    <property type="component" value="Unassembled WGS sequence"/>
</dbReference>
<evidence type="ECO:0000313" key="2">
    <source>
        <dbReference type="EMBL" id="RAW52693.1"/>
    </source>
</evidence>
<evidence type="ECO:0000313" key="3">
    <source>
        <dbReference type="Proteomes" id="UP000250997"/>
    </source>
</evidence>
<proteinExistence type="predicted"/>
<accession>A0AAX1QLU6</accession>
<protein>
    <recommendedName>
        <fullName evidence="1">Mor transcription activator domain-containing protein</fullName>
    </recommendedName>
</protein>
<dbReference type="InterPro" id="IPR009057">
    <property type="entry name" value="Homeodomain-like_sf"/>
</dbReference>
<dbReference type="EMBL" id="PRLA01000001">
    <property type="protein sequence ID" value="RAW52693.1"/>
    <property type="molecule type" value="Genomic_DNA"/>
</dbReference>
<evidence type="ECO:0000259" key="1">
    <source>
        <dbReference type="Pfam" id="PF08765"/>
    </source>
</evidence>